<gene>
    <name evidence="2" type="ORF">A7K69_02545</name>
</gene>
<dbReference type="Proteomes" id="UP000078290">
    <property type="component" value="Unassembled WGS sequence"/>
</dbReference>
<evidence type="ECO:0000313" key="3">
    <source>
        <dbReference type="Proteomes" id="UP000078290"/>
    </source>
</evidence>
<accession>A0A1B7KWT5</accession>
<organism evidence="2 3">
    <name type="scientific">Parageobacillus thermoglucosidasius</name>
    <name type="common">Geobacillus thermoglucosidasius</name>
    <dbReference type="NCBI Taxonomy" id="1426"/>
    <lineage>
        <taxon>Bacteria</taxon>
        <taxon>Bacillati</taxon>
        <taxon>Bacillota</taxon>
        <taxon>Bacilli</taxon>
        <taxon>Bacillales</taxon>
        <taxon>Anoxybacillaceae</taxon>
        <taxon>Parageobacillus</taxon>
    </lineage>
</organism>
<dbReference type="OrthoDB" id="2972402at2"/>
<keyword evidence="1" id="KW-1133">Transmembrane helix</keyword>
<name>A0A1B7KWT5_PARTM</name>
<feature type="transmembrane region" description="Helical" evidence="1">
    <location>
        <begin position="12"/>
        <end position="33"/>
    </location>
</feature>
<dbReference type="EMBL" id="LXMA01000001">
    <property type="protein sequence ID" value="OAT74609.1"/>
    <property type="molecule type" value="Genomic_DNA"/>
</dbReference>
<evidence type="ECO:0000256" key="1">
    <source>
        <dbReference type="SAM" id="Phobius"/>
    </source>
</evidence>
<proteinExistence type="predicted"/>
<feature type="transmembrane region" description="Helical" evidence="1">
    <location>
        <begin position="39"/>
        <end position="56"/>
    </location>
</feature>
<keyword evidence="1" id="KW-0472">Membrane</keyword>
<dbReference type="RefSeq" id="WP_064549923.1">
    <property type="nucleotide sequence ID" value="NZ_LXMA01000001.1"/>
</dbReference>
<protein>
    <submittedName>
        <fullName evidence="2">Uncharacterized protein</fullName>
    </submittedName>
</protein>
<dbReference type="AlphaFoldDB" id="A0A1B7KWT5"/>
<sequence>MGKLSLFGKITFLLGCVFAVLGIFDLFHVFSLAGETLTSMNYIFIGIMLISASLLYEKKKVKRQKSE</sequence>
<comment type="caution">
    <text evidence="2">The sequence shown here is derived from an EMBL/GenBank/DDBJ whole genome shotgun (WGS) entry which is preliminary data.</text>
</comment>
<keyword evidence="1" id="KW-0812">Transmembrane</keyword>
<evidence type="ECO:0000313" key="2">
    <source>
        <dbReference type="EMBL" id="OAT74609.1"/>
    </source>
</evidence>
<reference evidence="3" key="1">
    <citation type="submission" date="2016-05" db="EMBL/GenBank/DDBJ databases">
        <authorList>
            <person name="Wang W."/>
            <person name="Zhu L."/>
        </authorList>
    </citation>
    <scope>NUCLEOTIDE SEQUENCE [LARGE SCALE GENOMIC DNA]</scope>
    <source>
        <strain evidence="3">W-2</strain>
    </source>
</reference>